<name>A0A034WI91_BACDO</name>
<dbReference type="AlphaFoldDB" id="A0A034WI91"/>
<reference evidence="5" key="1">
    <citation type="journal article" date="2014" name="BMC Genomics">
        <title>Characterizing the developmental transcriptome of the oriental fruit fly, Bactrocera dorsalis (Diptera: Tephritidae) through comparative genomic analysis with Drosophila melanogaster utilizing modENCODE datasets.</title>
        <authorList>
            <person name="Geib S.M."/>
            <person name="Calla B."/>
            <person name="Hall B."/>
            <person name="Hou S."/>
            <person name="Manoukis N.C."/>
        </authorList>
    </citation>
    <scope>NUCLEOTIDE SEQUENCE</scope>
    <source>
        <strain evidence="5">Punador</strain>
    </source>
</reference>
<accession>A0A034WI91</accession>
<evidence type="ECO:0000256" key="1">
    <source>
        <dbReference type="ARBA" id="ARBA00023016"/>
    </source>
</evidence>
<organism evidence="5">
    <name type="scientific">Bactrocera dorsalis</name>
    <name type="common">Oriental fruit fly</name>
    <name type="synonym">Dacus dorsalis</name>
    <dbReference type="NCBI Taxonomy" id="27457"/>
    <lineage>
        <taxon>Eukaryota</taxon>
        <taxon>Metazoa</taxon>
        <taxon>Ecdysozoa</taxon>
        <taxon>Arthropoda</taxon>
        <taxon>Hexapoda</taxon>
        <taxon>Insecta</taxon>
        <taxon>Pterygota</taxon>
        <taxon>Neoptera</taxon>
        <taxon>Endopterygota</taxon>
        <taxon>Diptera</taxon>
        <taxon>Brachycera</taxon>
        <taxon>Muscomorpha</taxon>
        <taxon>Tephritoidea</taxon>
        <taxon>Tephritidae</taxon>
        <taxon>Bactrocera</taxon>
        <taxon>Bactrocera</taxon>
    </lineage>
</organism>
<keyword evidence="1 5" id="KW-0346">Stress response</keyword>
<feature type="domain" description="SHSP" evidence="4">
    <location>
        <begin position="60"/>
        <end position="169"/>
    </location>
</feature>
<dbReference type="PANTHER" id="PTHR45640:SF13">
    <property type="entry name" value="HEAT SHOCK PROTEIN 22-RELATED"/>
    <property type="match status" value="1"/>
</dbReference>
<dbReference type="GO" id="GO:0051082">
    <property type="term" value="F:unfolded protein binding"/>
    <property type="evidence" value="ECO:0007669"/>
    <property type="project" value="TreeGrafter"/>
</dbReference>
<evidence type="ECO:0000259" key="4">
    <source>
        <dbReference type="PROSITE" id="PS01031"/>
    </source>
</evidence>
<dbReference type="PROSITE" id="PS01031">
    <property type="entry name" value="SHSP"/>
    <property type="match status" value="1"/>
</dbReference>
<keyword evidence="6" id="KW-1185">Reference proteome</keyword>
<dbReference type="PRINTS" id="PR00299">
    <property type="entry name" value="ACRYSTALLIN"/>
</dbReference>
<dbReference type="EMBL" id="GAKP01005459">
    <property type="protein sequence ID" value="JAC53493.1"/>
    <property type="molecule type" value="Transcribed_RNA"/>
</dbReference>
<dbReference type="Gene3D" id="2.60.40.790">
    <property type="match status" value="1"/>
</dbReference>
<dbReference type="CDD" id="cd06526">
    <property type="entry name" value="metazoan_ACD"/>
    <property type="match status" value="1"/>
</dbReference>
<dbReference type="OrthoDB" id="1431247at2759"/>
<dbReference type="GO" id="GO:0005634">
    <property type="term" value="C:nucleus"/>
    <property type="evidence" value="ECO:0007669"/>
    <property type="project" value="TreeGrafter"/>
</dbReference>
<gene>
    <name evidence="5" type="primary">HSP6C</name>
    <name evidence="7" type="synonym">LOC105222460</name>
</gene>
<dbReference type="OMA" id="RQHHDLD"/>
<evidence type="ECO:0000313" key="7">
    <source>
        <dbReference type="RefSeq" id="XP_029404636.1"/>
    </source>
</evidence>
<dbReference type="RefSeq" id="XP_029404636.1">
    <property type="nucleotide sequence ID" value="XM_029548776.1"/>
</dbReference>
<dbReference type="InterPro" id="IPR001436">
    <property type="entry name" value="Alpha-crystallin/sHSP_animal"/>
</dbReference>
<reference evidence="7" key="2">
    <citation type="submission" date="2025-04" db="UniProtKB">
        <authorList>
            <consortium name="RefSeq"/>
        </authorList>
    </citation>
    <scope>IDENTIFICATION</scope>
    <source>
        <strain evidence="7">Punador</strain>
    </source>
</reference>
<dbReference type="GO" id="GO:0009408">
    <property type="term" value="P:response to heat"/>
    <property type="evidence" value="ECO:0007669"/>
    <property type="project" value="TreeGrafter"/>
</dbReference>
<evidence type="ECO:0000256" key="3">
    <source>
        <dbReference type="RuleBase" id="RU003616"/>
    </source>
</evidence>
<dbReference type="Pfam" id="PF00011">
    <property type="entry name" value="HSP20"/>
    <property type="match status" value="1"/>
</dbReference>
<evidence type="ECO:0000256" key="2">
    <source>
        <dbReference type="PROSITE-ProRule" id="PRU00285"/>
    </source>
</evidence>
<dbReference type="SUPFAM" id="SSF49764">
    <property type="entry name" value="HSP20-like chaperones"/>
    <property type="match status" value="1"/>
</dbReference>
<dbReference type="InterPro" id="IPR008978">
    <property type="entry name" value="HSP20-like_chaperone"/>
</dbReference>
<sequence length="192" mass="21669">MPIRNIPPFVLSLDSAPYYNHDLYPNHIYRRLHERQHHPLDLATLGLIARLGPHAHHLVAAKHSTEGNVVNRYGKNGFEVHLDVGLFKPEDLTVKIVDDSLVIEGKHEEREDEHGHISRQFTRRYVLPKGYDEESIVSTLSSDGALTVRVPSPPPPPEVEKKERIIAIQQVGPSEMFVKTKSQEEAEAAATK</sequence>
<dbReference type="InterPro" id="IPR002068">
    <property type="entry name" value="A-crystallin/Hsp20_dom"/>
</dbReference>
<protein>
    <submittedName>
        <fullName evidence="5 7">Heat shock protein 67B3</fullName>
    </submittedName>
</protein>
<evidence type="ECO:0000313" key="6">
    <source>
        <dbReference type="Proteomes" id="UP001652620"/>
    </source>
</evidence>
<proteinExistence type="inferred from homology"/>
<dbReference type="GO" id="GO:0005737">
    <property type="term" value="C:cytoplasm"/>
    <property type="evidence" value="ECO:0007669"/>
    <property type="project" value="TreeGrafter"/>
</dbReference>
<evidence type="ECO:0000313" key="5">
    <source>
        <dbReference type="EMBL" id="JAC53493.1"/>
    </source>
</evidence>
<comment type="similarity">
    <text evidence="2 3">Belongs to the small heat shock protein (HSP20) family.</text>
</comment>
<dbReference type="GO" id="GO:0042026">
    <property type="term" value="P:protein refolding"/>
    <property type="evidence" value="ECO:0007669"/>
    <property type="project" value="TreeGrafter"/>
</dbReference>
<dbReference type="PANTHER" id="PTHR45640">
    <property type="entry name" value="HEAT SHOCK PROTEIN HSP-12.2-RELATED"/>
    <property type="match status" value="1"/>
</dbReference>
<dbReference type="Proteomes" id="UP001652620">
    <property type="component" value="Unplaced"/>
</dbReference>
<dbReference type="KEGG" id="bdr:105222460"/>